<evidence type="ECO:0000256" key="1">
    <source>
        <dbReference type="ARBA" id="ARBA00022741"/>
    </source>
</evidence>
<organism evidence="4 5">
    <name type="scientific">Papaver somniferum</name>
    <name type="common">Opium poppy</name>
    <dbReference type="NCBI Taxonomy" id="3469"/>
    <lineage>
        <taxon>Eukaryota</taxon>
        <taxon>Viridiplantae</taxon>
        <taxon>Streptophyta</taxon>
        <taxon>Embryophyta</taxon>
        <taxon>Tracheophyta</taxon>
        <taxon>Spermatophyta</taxon>
        <taxon>Magnoliopsida</taxon>
        <taxon>Ranunculales</taxon>
        <taxon>Papaveraceae</taxon>
        <taxon>Papaveroideae</taxon>
        <taxon>Papaver</taxon>
    </lineage>
</organism>
<dbReference type="InterPro" id="IPR000719">
    <property type="entry name" value="Prot_kinase_dom"/>
</dbReference>
<dbReference type="PROSITE" id="PS50011">
    <property type="entry name" value="PROTEIN_KINASE_DOM"/>
    <property type="match status" value="1"/>
</dbReference>
<accession>A0A4Y7JR80</accession>
<dbReference type="SUPFAM" id="SSF56112">
    <property type="entry name" value="Protein kinase-like (PK-like)"/>
    <property type="match status" value="1"/>
</dbReference>
<dbReference type="STRING" id="3469.A0A4Y7JR80"/>
<evidence type="ECO:0000313" key="5">
    <source>
        <dbReference type="Proteomes" id="UP000316621"/>
    </source>
</evidence>
<reference evidence="4 5" key="1">
    <citation type="journal article" date="2018" name="Science">
        <title>The opium poppy genome and morphinan production.</title>
        <authorList>
            <person name="Guo L."/>
            <person name="Winzer T."/>
            <person name="Yang X."/>
            <person name="Li Y."/>
            <person name="Ning Z."/>
            <person name="He Z."/>
            <person name="Teodor R."/>
            <person name="Lu Y."/>
            <person name="Bowser T.A."/>
            <person name="Graham I.A."/>
            <person name="Ye K."/>
        </authorList>
    </citation>
    <scope>NUCLEOTIDE SEQUENCE [LARGE SCALE GENOMIC DNA]</scope>
    <source>
        <strain evidence="5">cv. HN1</strain>
        <tissue evidence="4">Leaves</tissue>
    </source>
</reference>
<dbReference type="FunFam" id="3.30.200.20:FF:000021">
    <property type="entry name" value="probable serine/threonine-protein kinase At1g54610"/>
    <property type="match status" value="1"/>
</dbReference>
<keyword evidence="2" id="KW-0067">ATP-binding</keyword>
<evidence type="ECO:0000313" key="4">
    <source>
        <dbReference type="EMBL" id="RZC62195.1"/>
    </source>
</evidence>
<name>A0A4Y7JR80_PAPSO</name>
<dbReference type="PANTHER" id="PTHR24056">
    <property type="entry name" value="CELL DIVISION PROTEIN KINASE"/>
    <property type="match status" value="1"/>
</dbReference>
<keyword evidence="1" id="KW-0547">Nucleotide-binding</keyword>
<dbReference type="AlphaFoldDB" id="A0A4Y7JR80"/>
<dbReference type="InterPro" id="IPR011009">
    <property type="entry name" value="Kinase-like_dom_sf"/>
</dbReference>
<gene>
    <name evidence="4" type="ORF">C5167_023962</name>
</gene>
<dbReference type="Pfam" id="PF00069">
    <property type="entry name" value="Pkinase"/>
    <property type="match status" value="1"/>
</dbReference>
<dbReference type="Gene3D" id="3.30.200.20">
    <property type="entry name" value="Phosphorylase Kinase, domain 1"/>
    <property type="match status" value="1"/>
</dbReference>
<keyword evidence="5" id="KW-1185">Reference proteome</keyword>
<evidence type="ECO:0000259" key="3">
    <source>
        <dbReference type="PROSITE" id="PS50011"/>
    </source>
</evidence>
<dbReference type="Gramene" id="RZC62195">
    <property type="protein sequence ID" value="RZC62195"/>
    <property type="gene ID" value="C5167_023962"/>
</dbReference>
<feature type="domain" description="Protein kinase" evidence="3">
    <location>
        <begin position="152"/>
        <end position="427"/>
    </location>
</feature>
<protein>
    <recommendedName>
        <fullName evidence="3">Protein kinase domain-containing protein</fullName>
    </recommendedName>
</protein>
<dbReference type="InterPro" id="IPR050108">
    <property type="entry name" value="CDK"/>
</dbReference>
<dbReference type="EMBL" id="CM010719">
    <property type="protein sequence ID" value="RZC62195.1"/>
    <property type="molecule type" value="Genomic_DNA"/>
</dbReference>
<dbReference type="Gene3D" id="1.10.510.10">
    <property type="entry name" value="Transferase(Phosphotransferase) domain 1"/>
    <property type="match status" value="1"/>
</dbReference>
<sequence length="705" mass="78292">MRTVENLKSLFHIIKGRQKGTQGRWRMTNTIYFTSLRYDDQVEQGTEVFADRDSENSGEEQSGADLAVCTGNIYNGLLEKVSIRPAIKINCFCSHSDDEKEDLQKRDTLHVPSTITVVSENSPASEPGWPVWLSSVACDVTEGWDPLQADNFEKLDKIGDGLRSTVYKAKDLLTGNFVAIKKVRCDFMDPASVMCMAKEILVLRKLDHPNVMKLEGLITSKMSPSLYLVFEYMEHDLASLSAIGICFSEDQVKSHMYQLLSGLDYCHHHGVVHCNINGSHLLINNNSSMLKIAGFGSASTLLFDQKSMTIPPGRLVYKAPEIFYGGNYGIGVDLWSAGCLLSAFMCDKPVMAAQTEMEQRLMIFKICGITSEEDWRRKLVRYKNSMKETFKEFPRITPSLLALLETLLATDPAERETANAALMSEFFTTGPYLCHGSSFPKYPPKEELVDLKKKKVRRLQHSVRSSSCDSVRKTRAYDRSIRSDRRKFTSSSEFLPPNPLTPTAGVPVKCARWCKFCKDISIDRVMKTFPTFHLFAIPNSSGRAIGGAFGLVSKHRRVLGVGRSGATYATNAAIVTGSYCGAREFVTAARNSESGDLINSALGGFGAGAILGRLQGGPLGAIKYSMMFAVVGTTADYAIPRLRHLLETKKESLLGDSQNPDKNWLKLPEWSPIQILDEEALAAKQAREQQLYGQTAPVSIHEKEN</sequence>
<dbReference type="GO" id="GO:0005634">
    <property type="term" value="C:nucleus"/>
    <property type="evidence" value="ECO:0007669"/>
    <property type="project" value="TreeGrafter"/>
</dbReference>
<dbReference type="GO" id="GO:0000307">
    <property type="term" value="C:cyclin-dependent protein kinase holoenzyme complex"/>
    <property type="evidence" value="ECO:0007669"/>
    <property type="project" value="TreeGrafter"/>
</dbReference>
<evidence type="ECO:0000256" key="2">
    <source>
        <dbReference type="ARBA" id="ARBA00022840"/>
    </source>
</evidence>
<dbReference type="PANTHER" id="PTHR24056:SF176">
    <property type="entry name" value="OS01G0367700 PROTEIN"/>
    <property type="match status" value="1"/>
</dbReference>
<dbReference type="GO" id="GO:0032968">
    <property type="term" value="P:positive regulation of transcription elongation by RNA polymerase II"/>
    <property type="evidence" value="ECO:0007669"/>
    <property type="project" value="TreeGrafter"/>
</dbReference>
<dbReference type="Proteomes" id="UP000316621">
    <property type="component" value="Chromosome 5"/>
</dbReference>
<dbReference type="GO" id="GO:0008353">
    <property type="term" value="F:RNA polymerase II CTD heptapeptide repeat kinase activity"/>
    <property type="evidence" value="ECO:0007669"/>
    <property type="project" value="TreeGrafter"/>
</dbReference>
<dbReference type="GO" id="GO:0005524">
    <property type="term" value="F:ATP binding"/>
    <property type="evidence" value="ECO:0007669"/>
    <property type="project" value="UniProtKB-KW"/>
</dbReference>
<proteinExistence type="predicted"/>